<comment type="caution">
    <text evidence="2">The sequence shown here is derived from an EMBL/GenBank/DDBJ whole genome shotgun (WGS) entry which is preliminary data.</text>
</comment>
<proteinExistence type="inferred from homology"/>
<evidence type="ECO:0000256" key="1">
    <source>
        <dbReference type="ARBA" id="ARBA00009477"/>
    </source>
</evidence>
<dbReference type="AlphaFoldDB" id="A0A161SJP2"/>
<organism evidence="2 3">
    <name type="scientific">Paenibacillus elgii</name>
    <dbReference type="NCBI Taxonomy" id="189691"/>
    <lineage>
        <taxon>Bacteria</taxon>
        <taxon>Bacillati</taxon>
        <taxon>Bacillota</taxon>
        <taxon>Bacilli</taxon>
        <taxon>Bacillales</taxon>
        <taxon>Paenibacillaceae</taxon>
        <taxon>Paenibacillus</taxon>
    </lineage>
</organism>
<gene>
    <name evidence="2" type="ORF">AV654_09305</name>
</gene>
<evidence type="ECO:0000313" key="2">
    <source>
        <dbReference type="EMBL" id="KZE82055.1"/>
    </source>
</evidence>
<protein>
    <submittedName>
        <fullName evidence="2">Uncharacterized protein</fullName>
    </submittedName>
</protein>
<dbReference type="GO" id="GO:0015562">
    <property type="term" value="F:efflux transmembrane transporter activity"/>
    <property type="evidence" value="ECO:0007669"/>
    <property type="project" value="TreeGrafter"/>
</dbReference>
<reference evidence="3" key="1">
    <citation type="submission" date="2016-01" db="EMBL/GenBank/DDBJ databases">
        <title>Draft genome of Chromobacterium sp. F49.</title>
        <authorList>
            <person name="Hong K.W."/>
        </authorList>
    </citation>
    <scope>NUCLEOTIDE SEQUENCE [LARGE SCALE GENOMIC DNA]</scope>
    <source>
        <strain evidence="3">M63</strain>
    </source>
</reference>
<dbReference type="Gene3D" id="2.40.50.100">
    <property type="match status" value="1"/>
</dbReference>
<accession>A0A161SJP2</accession>
<dbReference type="InterPro" id="IPR006143">
    <property type="entry name" value="RND_pump_MFP"/>
</dbReference>
<dbReference type="EMBL" id="LQRA01000039">
    <property type="protein sequence ID" value="KZE82055.1"/>
    <property type="molecule type" value="Genomic_DNA"/>
</dbReference>
<dbReference type="OrthoDB" id="2593087at2"/>
<dbReference type="Gene3D" id="2.40.30.170">
    <property type="match status" value="1"/>
</dbReference>
<dbReference type="NCBIfam" id="TIGR01730">
    <property type="entry name" value="RND_mfp"/>
    <property type="match status" value="1"/>
</dbReference>
<dbReference type="PANTHER" id="PTHR30469:SF15">
    <property type="entry name" value="HLYD FAMILY OF SECRETION PROTEINS"/>
    <property type="match status" value="1"/>
</dbReference>
<dbReference type="Gene3D" id="1.10.287.470">
    <property type="entry name" value="Helix hairpin bin"/>
    <property type="match status" value="1"/>
</dbReference>
<dbReference type="Gene3D" id="2.40.420.20">
    <property type="match status" value="1"/>
</dbReference>
<comment type="similarity">
    <text evidence="1">Belongs to the membrane fusion protein (MFP) (TC 8.A.1) family.</text>
</comment>
<dbReference type="PANTHER" id="PTHR30469">
    <property type="entry name" value="MULTIDRUG RESISTANCE PROTEIN MDTA"/>
    <property type="match status" value="1"/>
</dbReference>
<sequence>MHTVELQGMELAEARKKRKMVALSGVFFGLLLVLTLFSNTLQAITLPKVRTETPVKGKLVHSIEANGTLKPVEEAELKNETGWKVKAVHVKVGDAVVKDQLLITYDSKPADRQIADEQTALKQQKLQLDGLFESFVEANRNGDSTAISKAKRDIESRQLDIDVRERKIQALQEDLAGQRQIVAPFDGIVTSVRATEGLPSLSGQPVVRVSNASRGYGMSVLVAADLATFLSVGEKIEVEVKDQTVQVMEGRIDEIADSQMELAGGAGQKQDAPPASKTVRITVQGEGLKGGERAVVRLQKSVSADEQLLISNEAVHKDQEGKFVYVIEERKGPLGNGFYVRKSYIRAADGNANQTAVREGIFPMDQVIVESGEPLQPGNRVRLQ</sequence>
<dbReference type="GO" id="GO:1990281">
    <property type="term" value="C:efflux pump complex"/>
    <property type="evidence" value="ECO:0007669"/>
    <property type="project" value="TreeGrafter"/>
</dbReference>
<dbReference type="STRING" id="1007103.GCA_000213315_02439"/>
<name>A0A161SJP2_9BACL</name>
<keyword evidence="3" id="KW-1185">Reference proteome</keyword>
<dbReference type="eggNOG" id="COG0845">
    <property type="taxonomic scope" value="Bacteria"/>
</dbReference>
<evidence type="ECO:0000313" key="3">
    <source>
        <dbReference type="Proteomes" id="UP000076563"/>
    </source>
</evidence>
<dbReference type="SUPFAM" id="SSF111369">
    <property type="entry name" value="HlyD-like secretion proteins"/>
    <property type="match status" value="1"/>
</dbReference>
<dbReference type="Proteomes" id="UP000076563">
    <property type="component" value="Unassembled WGS sequence"/>
</dbReference>